<protein>
    <recommendedName>
        <fullName evidence="4">BAH domain-containing protein</fullName>
    </recommendedName>
</protein>
<dbReference type="AlphaFoldDB" id="A0A2N0RXF3"/>
<sequence length="976" mass="113381">MQSHFISNKRDTEINELHTHEDNVIIGMELDNENDDTENEEIIGEESSRENPRILFSKEESSEESSEESNEESDEEFSEESSGEYSSDEINEKSDEEFSEESSGEYSNDESSDESSDESNEEPMEDEKIVDESLKREHMPYISGEFAPYFSNITEALMFCWIQKHNISTQAYDELVDIIHHPQFKSEDIVTNIRRFRKYRQRLPLLPIKSRSIHISNKKTPSTSKDTKEAYYLSITDIIWQVLNNPLLFNQMYFGPGKKVERSQEIWHGNIWKESPRFGCTSIKINGVSYNCGDFVIYRESSNRIGRILAIVEVDGELKLTIQRVLQLIELPGNLQSNNRRERSSREVWLFDRNMENALVEVELQTIIKRVVVTILYTENTIHNHSSVVIREILYKHQGHWKIRNVAYSYRHPSEFAPLEEPETNLPIYKLYIDLYFDDFGTFRNVYHSLGGVYIQIGNLPFDKRKQLKNHFVLGFVPFGGSFEEFIAPFVTEMKTLENGKIMDVQGIKSIVIASLGDITADLPQGNDLVGVKRHSATRGCRTSPTITRRNEIAAEYGLWTCSPILDNLKRERHLQSPHDVYHATARKVLRFLRITIDALSPEGKSAFILAWKTFEYPRSWQKLPNPISHIESFMMSDSLRLAMVIPFILNRILKPQNFKQSEIDKFQSRTGVSRSDLVIKLWLKCWILVTKTMSMAFMHSFTEEDYTKLRECLDNERRLLSQAFEDFENLPNLHINLHLILHAKNYATLLNTGVGTKEIVHKIFKNIVPQTNRKNVDLDLLKCYTTLFAVCHLFDGGIDGRRLSSMNNTLNNLPHHLKRLMNDWFIAEKSLDYDDDISEVHSPDGRISKITLKKRISRRKGREILPDDVDFRRELAISYQDMGYDLAIFGNLYQFYEYASFSAEENDTNVLHHLHVGEVVTIDTDDGEAFAIVRSIFSHQYNNQQFAFVAVDGFETTNRTWLECPVFRLRATNRQ</sequence>
<dbReference type="VEuPathDB" id="FungiDB:RhiirFUN_005218"/>
<feature type="compositionally biased region" description="Basic and acidic residues" evidence="1">
    <location>
        <begin position="8"/>
        <end position="23"/>
    </location>
</feature>
<gene>
    <name evidence="2" type="ORF">RhiirA1_457757</name>
</gene>
<evidence type="ECO:0008006" key="4">
    <source>
        <dbReference type="Google" id="ProtNLM"/>
    </source>
</evidence>
<dbReference type="Proteomes" id="UP000232688">
    <property type="component" value="Unassembled WGS sequence"/>
</dbReference>
<dbReference type="VEuPathDB" id="FungiDB:FUN_021003"/>
<name>A0A2N0RXF3_9GLOM</name>
<dbReference type="EMBL" id="LLXH01000359">
    <property type="protein sequence ID" value="PKC67984.1"/>
    <property type="molecule type" value="Genomic_DNA"/>
</dbReference>
<dbReference type="VEuPathDB" id="FungiDB:RhiirA1_457757"/>
<reference evidence="2 3" key="1">
    <citation type="submission" date="2017-10" db="EMBL/GenBank/DDBJ databases">
        <title>Extensive intraspecific genome diversity in a model arbuscular mycorrhizal fungus.</title>
        <authorList>
            <person name="Chen E.C.H."/>
            <person name="Morin E."/>
            <person name="Baudet D."/>
            <person name="Noel J."/>
            <person name="Ndikumana S."/>
            <person name="Charron P."/>
            <person name="St-Onge C."/>
            <person name="Giorgi J."/>
            <person name="Grigoriev I.V."/>
            <person name="Roux C."/>
            <person name="Martin F.M."/>
            <person name="Corradi N."/>
        </authorList>
    </citation>
    <scope>NUCLEOTIDE SEQUENCE [LARGE SCALE GENOMIC DNA]</scope>
    <source>
        <strain evidence="2 3">A1</strain>
    </source>
</reference>
<evidence type="ECO:0000313" key="3">
    <source>
        <dbReference type="Proteomes" id="UP000232688"/>
    </source>
</evidence>
<feature type="compositionally biased region" description="Acidic residues" evidence="1">
    <location>
        <begin position="61"/>
        <end position="125"/>
    </location>
</feature>
<accession>A0A2N0RXF3</accession>
<feature type="region of interest" description="Disordered" evidence="1">
    <location>
        <begin position="1"/>
        <end position="133"/>
    </location>
</feature>
<evidence type="ECO:0000313" key="2">
    <source>
        <dbReference type="EMBL" id="PKC67984.1"/>
    </source>
</evidence>
<evidence type="ECO:0000256" key="1">
    <source>
        <dbReference type="SAM" id="MobiDB-lite"/>
    </source>
</evidence>
<feature type="compositionally biased region" description="Acidic residues" evidence="1">
    <location>
        <begin position="30"/>
        <end position="44"/>
    </location>
</feature>
<organism evidence="2 3">
    <name type="scientific">Rhizophagus irregularis</name>
    <dbReference type="NCBI Taxonomy" id="588596"/>
    <lineage>
        <taxon>Eukaryota</taxon>
        <taxon>Fungi</taxon>
        <taxon>Fungi incertae sedis</taxon>
        <taxon>Mucoromycota</taxon>
        <taxon>Glomeromycotina</taxon>
        <taxon>Glomeromycetes</taxon>
        <taxon>Glomerales</taxon>
        <taxon>Glomeraceae</taxon>
        <taxon>Rhizophagus</taxon>
    </lineage>
</organism>
<feature type="compositionally biased region" description="Basic and acidic residues" evidence="1">
    <location>
        <begin position="46"/>
        <end position="60"/>
    </location>
</feature>
<proteinExistence type="predicted"/>
<comment type="caution">
    <text evidence="2">The sequence shown here is derived from an EMBL/GenBank/DDBJ whole genome shotgun (WGS) entry which is preliminary data.</text>
</comment>
<reference evidence="2 3" key="2">
    <citation type="submission" date="2017-10" db="EMBL/GenBank/DDBJ databases">
        <title>Genome analyses suggest a sexual origin of heterokaryosis in a supposedly ancient asexual fungus.</title>
        <authorList>
            <person name="Corradi N."/>
            <person name="Sedzielewska K."/>
            <person name="Noel J."/>
            <person name="Charron P."/>
            <person name="Farinelli L."/>
            <person name="Marton T."/>
            <person name="Kruger M."/>
            <person name="Pelin A."/>
            <person name="Brachmann A."/>
            <person name="Corradi N."/>
        </authorList>
    </citation>
    <scope>NUCLEOTIDE SEQUENCE [LARGE SCALE GENOMIC DNA]</scope>
    <source>
        <strain evidence="2 3">A1</strain>
    </source>
</reference>